<reference evidence="2 3" key="1">
    <citation type="submission" date="2019-06" db="EMBL/GenBank/DDBJ databases">
        <title>Whole genome shotgun sequence of Halomonas halmophila NBRC 15537.</title>
        <authorList>
            <person name="Hosoyama A."/>
            <person name="Uohara A."/>
            <person name="Ohji S."/>
            <person name="Ichikawa N."/>
        </authorList>
    </citation>
    <scope>NUCLEOTIDE SEQUENCE [LARGE SCALE GENOMIC DNA]</scope>
    <source>
        <strain evidence="2 3">NBRC 15537</strain>
    </source>
</reference>
<dbReference type="InterPro" id="IPR002611">
    <property type="entry name" value="IstB_ATP-bd"/>
</dbReference>
<organism evidence="2 3">
    <name type="scientific">Halomonas halmophila</name>
    <dbReference type="NCBI Taxonomy" id="252"/>
    <lineage>
        <taxon>Bacteria</taxon>
        <taxon>Pseudomonadati</taxon>
        <taxon>Pseudomonadota</taxon>
        <taxon>Gammaproteobacteria</taxon>
        <taxon>Oceanospirillales</taxon>
        <taxon>Halomonadaceae</taxon>
        <taxon>Halomonas</taxon>
    </lineage>
</organism>
<dbReference type="AlphaFoldDB" id="A0A4Y4F5Y0"/>
<comment type="caution">
    <text evidence="2">The sequence shown here is derived from an EMBL/GenBank/DDBJ whole genome shotgun (WGS) entry which is preliminary data.</text>
</comment>
<dbReference type="CDD" id="cd00009">
    <property type="entry name" value="AAA"/>
    <property type="match status" value="1"/>
</dbReference>
<feature type="domain" description="IstB-like ATP-binding" evidence="1">
    <location>
        <begin position="2"/>
        <end position="70"/>
    </location>
</feature>
<dbReference type="InterPro" id="IPR027417">
    <property type="entry name" value="P-loop_NTPase"/>
</dbReference>
<keyword evidence="3" id="KW-1185">Reference proteome</keyword>
<dbReference type="SUPFAM" id="SSF52540">
    <property type="entry name" value="P-loop containing nucleoside triphosphate hydrolases"/>
    <property type="match status" value="1"/>
</dbReference>
<dbReference type="GO" id="GO:0005524">
    <property type="term" value="F:ATP binding"/>
    <property type="evidence" value="ECO:0007669"/>
    <property type="project" value="InterPro"/>
</dbReference>
<dbReference type="EMBL" id="BJOC01000019">
    <property type="protein sequence ID" value="GED22521.1"/>
    <property type="molecule type" value="Genomic_DNA"/>
</dbReference>
<accession>A0A4Y4F5Y0</accession>
<name>A0A4Y4F5Y0_9GAMM</name>
<protein>
    <recommendedName>
        <fullName evidence="1">IstB-like ATP-binding domain-containing protein</fullName>
    </recommendedName>
</protein>
<evidence type="ECO:0000313" key="2">
    <source>
        <dbReference type="EMBL" id="GED22521.1"/>
    </source>
</evidence>
<dbReference type="Pfam" id="PF01695">
    <property type="entry name" value="IstB_IS21"/>
    <property type="match status" value="1"/>
</dbReference>
<dbReference type="Proteomes" id="UP000319812">
    <property type="component" value="Unassembled WGS sequence"/>
</dbReference>
<evidence type="ECO:0000259" key="1">
    <source>
        <dbReference type="Pfam" id="PF01695"/>
    </source>
</evidence>
<sequence length="102" mass="11029">MGKTHLAIGIGQKAIEAGYRVLFRNALHLVEELEIAVMKGELKKTLQKLAKVDALVIDELGYLPMSAAGALRAVPTDQPILRVPVADHHHQQGLHQLGGVLP</sequence>
<dbReference type="Gene3D" id="3.40.50.300">
    <property type="entry name" value="P-loop containing nucleotide triphosphate hydrolases"/>
    <property type="match status" value="1"/>
</dbReference>
<proteinExistence type="predicted"/>
<gene>
    <name evidence="2" type="ORF">HHA01_14980</name>
</gene>
<evidence type="ECO:0000313" key="3">
    <source>
        <dbReference type="Proteomes" id="UP000319812"/>
    </source>
</evidence>